<evidence type="ECO:0000259" key="2">
    <source>
        <dbReference type="Pfam" id="PF13556"/>
    </source>
</evidence>
<dbReference type="InterPro" id="IPR042070">
    <property type="entry name" value="PucR_C-HTH_sf"/>
</dbReference>
<dbReference type="PANTHER" id="PTHR33744:SF1">
    <property type="entry name" value="DNA-BINDING TRANSCRIPTIONAL ACTIVATOR ADER"/>
    <property type="match status" value="1"/>
</dbReference>
<dbReference type="InterPro" id="IPR051448">
    <property type="entry name" value="CdaR-like_regulators"/>
</dbReference>
<proteinExistence type="inferred from homology"/>
<accession>A0ABR7WB88</accession>
<reference evidence="4 5" key="1">
    <citation type="submission" date="2020-09" db="EMBL/GenBank/DDBJ databases">
        <title>Novel species in genus Gordonia.</title>
        <authorList>
            <person name="Zhang G."/>
        </authorList>
    </citation>
    <scope>NUCLEOTIDE SEQUENCE [LARGE SCALE GENOMIC DNA]</scope>
    <source>
        <strain evidence="4 5">ON-33</strain>
    </source>
</reference>
<dbReference type="Pfam" id="PF13556">
    <property type="entry name" value="HTH_30"/>
    <property type="match status" value="1"/>
</dbReference>
<gene>
    <name evidence="4" type="ORF">IDF66_10735</name>
</gene>
<comment type="caution">
    <text evidence="4">The sequence shown here is derived from an EMBL/GenBank/DDBJ whole genome shotgun (WGS) entry which is preliminary data.</text>
</comment>
<keyword evidence="5" id="KW-1185">Reference proteome</keyword>
<feature type="domain" description="CdaR GGDEF-like" evidence="3">
    <location>
        <begin position="190"/>
        <end position="293"/>
    </location>
</feature>
<dbReference type="Proteomes" id="UP000602395">
    <property type="component" value="Unassembled WGS sequence"/>
</dbReference>
<dbReference type="InterPro" id="IPR041522">
    <property type="entry name" value="CdaR_GGDEF"/>
</dbReference>
<dbReference type="Pfam" id="PF17853">
    <property type="entry name" value="GGDEF_2"/>
    <property type="match status" value="1"/>
</dbReference>
<dbReference type="EMBL" id="JACWMS010000002">
    <property type="protein sequence ID" value="MBD1320064.1"/>
    <property type="molecule type" value="Genomic_DNA"/>
</dbReference>
<evidence type="ECO:0000256" key="1">
    <source>
        <dbReference type="ARBA" id="ARBA00006754"/>
    </source>
</evidence>
<feature type="domain" description="PucR C-terminal helix-turn-helix" evidence="2">
    <location>
        <begin position="342"/>
        <end position="396"/>
    </location>
</feature>
<dbReference type="InterPro" id="IPR025736">
    <property type="entry name" value="PucR_C-HTH_dom"/>
</dbReference>
<dbReference type="PANTHER" id="PTHR33744">
    <property type="entry name" value="CARBOHYDRATE DIACID REGULATOR"/>
    <property type="match status" value="1"/>
</dbReference>
<sequence length="405" mass="44846">MSDWPRPSERIRELLRRGAETALNPPDEWIEEMHAAALGGVRMTMVADDPVLAEGARRTNLANMLHWAAANIHEPGRRVPVNLTADILDTARDLVRRGLGESSLDSYRTAQTVAWRRWMDICFGLTDDPAELRELLELSSLSISTFIDDTVAAMSARMEVERADLTRGTHAERRATVALLLEGAPIPASRAQTQLGYRLGGPHTAAVIWSDAGSGAAHDLEAVADAVTKATDHRERLTVVASAATLWIWLPTRSVPTIRTISDHPRVRVAFGRPGHDLDGFRRSHFQALATQRLVAQLASPQQVARHEDVRLVALLTTDPTATEEFLTDTLGDLAAADIDVIETVRTWIAEQCNTSRTAERLYAHRNTVIRRLARADELLPRPIGENLVDVAAALEILRWRPNDR</sequence>
<evidence type="ECO:0000259" key="3">
    <source>
        <dbReference type="Pfam" id="PF17853"/>
    </source>
</evidence>
<name>A0ABR7WB88_9ACTN</name>
<comment type="similarity">
    <text evidence="1">Belongs to the CdaR family.</text>
</comment>
<organism evidence="4 5">
    <name type="scientific">Gordonia hankookensis</name>
    <dbReference type="NCBI Taxonomy" id="589403"/>
    <lineage>
        <taxon>Bacteria</taxon>
        <taxon>Bacillati</taxon>
        <taxon>Actinomycetota</taxon>
        <taxon>Actinomycetes</taxon>
        <taxon>Mycobacteriales</taxon>
        <taxon>Gordoniaceae</taxon>
        <taxon>Gordonia</taxon>
    </lineage>
</organism>
<protein>
    <submittedName>
        <fullName evidence="4">PucR family transcriptional regulator</fullName>
    </submittedName>
</protein>
<dbReference type="Gene3D" id="1.10.10.2840">
    <property type="entry name" value="PucR C-terminal helix-turn-helix domain"/>
    <property type="match status" value="1"/>
</dbReference>
<evidence type="ECO:0000313" key="5">
    <source>
        <dbReference type="Proteomes" id="UP000602395"/>
    </source>
</evidence>
<evidence type="ECO:0000313" key="4">
    <source>
        <dbReference type="EMBL" id="MBD1320064.1"/>
    </source>
</evidence>